<evidence type="ECO:0000313" key="6">
    <source>
        <dbReference type="Proteomes" id="UP000267844"/>
    </source>
</evidence>
<dbReference type="EMBL" id="UFXS01000001">
    <property type="protein sequence ID" value="STD52799.1"/>
    <property type="molecule type" value="Genomic_DNA"/>
</dbReference>
<dbReference type="STRING" id="343874.GCA_000805695_02999"/>
<dbReference type="Pfam" id="PF11396">
    <property type="entry name" value="PepSY_like"/>
    <property type="match status" value="1"/>
</dbReference>
<evidence type="ECO:0000313" key="5">
    <source>
        <dbReference type="Proteomes" id="UP000254737"/>
    </source>
</evidence>
<dbReference type="Proteomes" id="UP000267844">
    <property type="component" value="Unassembled WGS sequence"/>
</dbReference>
<dbReference type="Proteomes" id="UP000254737">
    <property type="component" value="Unassembled WGS sequence"/>
</dbReference>
<sequence length="142" mass="16262">MKKFLSVIMLSATLISFAQDKAIKYNQVPKMGQQFINKYFGVKQVGSVMLDDDYFSKEYKVYLANGTKVEFDGDGAWKEVDGKRNAIPTGFIPAKISNYVKRSFPNTTITKIERDRKEIEVKLNNGLELKFDKNGNFKKIDD</sequence>
<feature type="signal peptide" evidence="1">
    <location>
        <begin position="1"/>
        <end position="18"/>
    </location>
</feature>
<evidence type="ECO:0000313" key="3">
    <source>
        <dbReference type="EMBL" id="RRT91072.1"/>
    </source>
</evidence>
<evidence type="ECO:0000313" key="4">
    <source>
        <dbReference type="EMBL" id="STD52799.1"/>
    </source>
</evidence>
<dbReference type="SUPFAM" id="SSF160574">
    <property type="entry name" value="BT0923-like"/>
    <property type="match status" value="1"/>
</dbReference>
<gene>
    <name evidence="3" type="ORF">EGI89_09685</name>
    <name evidence="4" type="ORF">NCTC13456_00005</name>
</gene>
<proteinExistence type="predicted"/>
<protein>
    <submittedName>
        <fullName evidence="4">Protein of uncharacterized function (DUF2874)</fullName>
    </submittedName>
</protein>
<keyword evidence="1" id="KW-0732">Signal</keyword>
<organism evidence="4 5">
    <name type="scientific">Empedobacter falsenii</name>
    <dbReference type="NCBI Taxonomy" id="343874"/>
    <lineage>
        <taxon>Bacteria</taxon>
        <taxon>Pseudomonadati</taxon>
        <taxon>Bacteroidota</taxon>
        <taxon>Flavobacteriia</taxon>
        <taxon>Flavobacteriales</taxon>
        <taxon>Weeksellaceae</taxon>
        <taxon>Empedobacter</taxon>
    </lineage>
</organism>
<dbReference type="EMBL" id="RHPO01000019">
    <property type="protein sequence ID" value="RRT91072.1"/>
    <property type="molecule type" value="Genomic_DNA"/>
</dbReference>
<evidence type="ECO:0000256" key="1">
    <source>
        <dbReference type="SAM" id="SignalP"/>
    </source>
</evidence>
<reference evidence="3 6" key="2">
    <citation type="submission" date="2018-10" db="EMBL/GenBank/DDBJ databases">
        <title>Transmission dynamics of multidrug resistant bacteria on intensive care unit surfaces.</title>
        <authorList>
            <person name="D'Souza A.W."/>
            <person name="Potter R.F."/>
            <person name="Wallace M."/>
            <person name="Shupe A."/>
            <person name="Patel S."/>
            <person name="Sun S."/>
            <person name="Gul D."/>
            <person name="Kwon J.H."/>
            <person name="Andleeb S."/>
            <person name="Burnham C.-A.D."/>
            <person name="Dantas G."/>
        </authorList>
    </citation>
    <scope>NUCLEOTIDE SEQUENCE [LARGE SCALE GENOMIC DNA]</scope>
    <source>
        <strain evidence="3 6">WF_348</strain>
    </source>
</reference>
<dbReference type="Gene3D" id="3.40.1420.30">
    <property type="match status" value="1"/>
</dbReference>
<dbReference type="RefSeq" id="WP_114997745.1">
    <property type="nucleotide sequence ID" value="NZ_JAIKTW010000008.1"/>
</dbReference>
<feature type="chain" id="PRO_5044389327" evidence="1">
    <location>
        <begin position="19"/>
        <end position="142"/>
    </location>
</feature>
<dbReference type="InterPro" id="IPR021533">
    <property type="entry name" value="PepSY-like"/>
</dbReference>
<reference evidence="4 5" key="1">
    <citation type="submission" date="2018-06" db="EMBL/GenBank/DDBJ databases">
        <authorList>
            <consortium name="Pathogen Informatics"/>
            <person name="Doyle S."/>
        </authorList>
    </citation>
    <scope>NUCLEOTIDE SEQUENCE [LARGE SCALE GENOMIC DNA]</scope>
    <source>
        <strain evidence="4 5">NCTC13456</strain>
    </source>
</reference>
<evidence type="ECO:0000259" key="2">
    <source>
        <dbReference type="Pfam" id="PF11396"/>
    </source>
</evidence>
<accession>A0A376FWV9</accession>
<dbReference type="AlphaFoldDB" id="A0A376FWV9"/>
<feature type="domain" description="Putative beta-lactamase-inhibitor-like PepSY-like" evidence="2">
    <location>
        <begin position="57"/>
        <end position="138"/>
    </location>
</feature>
<name>A0A376FWV9_9FLAO</name>